<dbReference type="AlphaFoldDB" id="A0A0A8Z6D4"/>
<protein>
    <submittedName>
        <fullName evidence="1">Uncharacterized protein</fullName>
    </submittedName>
</protein>
<evidence type="ECO:0000313" key="1">
    <source>
        <dbReference type="EMBL" id="JAD33218.1"/>
    </source>
</evidence>
<dbReference type="EMBL" id="GBRH01264677">
    <property type="protein sequence ID" value="JAD33218.1"/>
    <property type="molecule type" value="Transcribed_RNA"/>
</dbReference>
<sequence>MIPDCSSMFYFLGGSTHI</sequence>
<name>A0A0A8Z6D4_ARUDO</name>
<organism evidence="1">
    <name type="scientific">Arundo donax</name>
    <name type="common">Giant reed</name>
    <name type="synonym">Donax arundinaceus</name>
    <dbReference type="NCBI Taxonomy" id="35708"/>
    <lineage>
        <taxon>Eukaryota</taxon>
        <taxon>Viridiplantae</taxon>
        <taxon>Streptophyta</taxon>
        <taxon>Embryophyta</taxon>
        <taxon>Tracheophyta</taxon>
        <taxon>Spermatophyta</taxon>
        <taxon>Magnoliopsida</taxon>
        <taxon>Liliopsida</taxon>
        <taxon>Poales</taxon>
        <taxon>Poaceae</taxon>
        <taxon>PACMAD clade</taxon>
        <taxon>Arundinoideae</taxon>
        <taxon>Arundineae</taxon>
        <taxon>Arundo</taxon>
    </lineage>
</organism>
<reference evidence="1" key="1">
    <citation type="submission" date="2014-09" db="EMBL/GenBank/DDBJ databases">
        <authorList>
            <person name="Magalhaes I.L.F."/>
            <person name="Oliveira U."/>
            <person name="Santos F.R."/>
            <person name="Vidigal T.H.D.A."/>
            <person name="Brescovit A.D."/>
            <person name="Santos A.J."/>
        </authorList>
    </citation>
    <scope>NUCLEOTIDE SEQUENCE</scope>
    <source>
        <tissue evidence="1">Shoot tissue taken approximately 20 cm above the soil surface</tissue>
    </source>
</reference>
<reference evidence="1" key="2">
    <citation type="journal article" date="2015" name="Data Brief">
        <title>Shoot transcriptome of the giant reed, Arundo donax.</title>
        <authorList>
            <person name="Barrero R.A."/>
            <person name="Guerrero F.D."/>
            <person name="Moolhuijzen P."/>
            <person name="Goolsby J.A."/>
            <person name="Tidwell J."/>
            <person name="Bellgard S.E."/>
            <person name="Bellgard M.I."/>
        </authorList>
    </citation>
    <scope>NUCLEOTIDE SEQUENCE</scope>
    <source>
        <tissue evidence="1">Shoot tissue taken approximately 20 cm above the soil surface</tissue>
    </source>
</reference>
<proteinExistence type="predicted"/>
<accession>A0A0A8Z6D4</accession>